<feature type="compositionally biased region" description="Basic and acidic residues" evidence="1">
    <location>
        <begin position="408"/>
        <end position="419"/>
    </location>
</feature>
<accession>A0A5D3CT07</accession>
<dbReference type="EMBL" id="SSTD01008722">
    <property type="protein sequence ID" value="TYK14971.1"/>
    <property type="molecule type" value="Genomic_DNA"/>
</dbReference>
<evidence type="ECO:0000313" key="2">
    <source>
        <dbReference type="EMBL" id="TYK14971.1"/>
    </source>
</evidence>
<dbReference type="PANTHER" id="PTHR31973:SF113">
    <property type="entry name" value="PROTEIN FAR1-RELATED SEQUENCE 5-LIKE"/>
    <property type="match status" value="1"/>
</dbReference>
<evidence type="ECO:0000313" key="3">
    <source>
        <dbReference type="Proteomes" id="UP000321947"/>
    </source>
</evidence>
<comment type="caution">
    <text evidence="2">The sequence shown here is derived from an EMBL/GenBank/DDBJ whole genome shotgun (WGS) entry which is preliminary data.</text>
</comment>
<feature type="region of interest" description="Disordered" evidence="1">
    <location>
        <begin position="385"/>
        <end position="419"/>
    </location>
</feature>
<organism evidence="2 3">
    <name type="scientific">Cucumis melo var. makuwa</name>
    <name type="common">Oriental melon</name>
    <dbReference type="NCBI Taxonomy" id="1194695"/>
    <lineage>
        <taxon>Eukaryota</taxon>
        <taxon>Viridiplantae</taxon>
        <taxon>Streptophyta</taxon>
        <taxon>Embryophyta</taxon>
        <taxon>Tracheophyta</taxon>
        <taxon>Spermatophyta</taxon>
        <taxon>Magnoliopsida</taxon>
        <taxon>eudicotyledons</taxon>
        <taxon>Gunneridae</taxon>
        <taxon>Pentapetalae</taxon>
        <taxon>rosids</taxon>
        <taxon>fabids</taxon>
        <taxon>Cucurbitales</taxon>
        <taxon>Cucurbitaceae</taxon>
        <taxon>Benincaseae</taxon>
        <taxon>Cucumis</taxon>
    </lineage>
</organism>
<dbReference type="AlphaFoldDB" id="A0A5D3CT07"/>
<evidence type="ECO:0000256" key="1">
    <source>
        <dbReference type="SAM" id="MobiDB-lite"/>
    </source>
</evidence>
<reference evidence="2 3" key="1">
    <citation type="submission" date="2019-08" db="EMBL/GenBank/DDBJ databases">
        <title>Draft genome sequences of two oriental melons (Cucumis melo L. var makuwa).</title>
        <authorList>
            <person name="Kwon S.-Y."/>
        </authorList>
    </citation>
    <scope>NUCLEOTIDE SEQUENCE [LARGE SCALE GENOMIC DNA]</scope>
    <source>
        <strain evidence="3">cv. Chang Bougi</strain>
        <tissue evidence="2">Leaf</tissue>
    </source>
</reference>
<sequence length="419" mass="48045">MLRKYTSDHDCSLSIAQSSHMQTSSTVIGNCLIDDFRFMSTDHSIPKEIVHKARTNLRVSISYQKALRAKEHIVNIFHGETVKLYALIPRFFDKLVESNPGTCIALEMNDSGHFKFCSMAFASSQDGNNQIFPLAFAIVDSENDASWTWHLSIPKGVLRVFPDVEYCVYTKHLLSNLKLHFKDPLLDKYFFSCAYAYTVEEFEYYMRCMESVCSNIRDYLSSIGFEKWSRAYSRRQRDVLQKWFYERSKAASTMKSHLTSWVENILRLEHEKSRRLLVDPTSTTEYQVTDRNQQFIVKLNMGCCSCRNAHIKLVIPKDARISLVTPKDTPISLVIPKDAHINLVIPEDAHISLVILKDTHIKACKNWRCANVGAGRRLLGHAMRRRAAGHRQTRSDEGRTKASGCVRPKGDRKWVGHGG</sequence>
<proteinExistence type="predicted"/>
<dbReference type="Proteomes" id="UP000321947">
    <property type="component" value="Unassembled WGS sequence"/>
</dbReference>
<name>A0A5D3CT07_CUCMM</name>
<protein>
    <submittedName>
        <fullName evidence="2">Protein FAR-RED ELONGATED HYPOCOTYL 3-like</fullName>
    </submittedName>
</protein>
<gene>
    <name evidence="2" type="ORF">E5676_scaffold45G00010</name>
</gene>
<dbReference type="PANTHER" id="PTHR31973">
    <property type="entry name" value="POLYPROTEIN, PUTATIVE-RELATED"/>
    <property type="match status" value="1"/>
</dbReference>